<dbReference type="PANTHER" id="PTHR43791">
    <property type="entry name" value="PERMEASE-RELATED"/>
    <property type="match status" value="1"/>
</dbReference>
<dbReference type="GO" id="GO:0008652">
    <property type="term" value="P:amino acid biosynthetic process"/>
    <property type="evidence" value="ECO:0007669"/>
    <property type="project" value="UniProtKB-ARBA"/>
</dbReference>
<keyword evidence="5 10" id="KW-0812">Transmembrane</keyword>
<evidence type="ECO:0000256" key="5">
    <source>
        <dbReference type="ARBA" id="ARBA00022692"/>
    </source>
</evidence>
<evidence type="ECO:0000313" key="12">
    <source>
        <dbReference type="EMBL" id="KZL81791.1"/>
    </source>
</evidence>
<feature type="transmembrane region" description="Helical" evidence="10">
    <location>
        <begin position="458"/>
        <end position="478"/>
    </location>
</feature>
<comment type="caution">
    <text evidence="12">The sequence shown here is derived from an EMBL/GenBank/DDBJ whole genome shotgun (WGS) entry which is preliminary data.</text>
</comment>
<gene>
    <name evidence="12" type="ORF">CI238_01742</name>
</gene>
<reference evidence="12 13" key="1">
    <citation type="submission" date="2015-06" db="EMBL/GenBank/DDBJ databases">
        <title>Survival trade-offs in plant roots during colonization by closely related pathogenic and mutualistic fungi.</title>
        <authorList>
            <person name="Hacquard S."/>
            <person name="Kracher B."/>
            <person name="Hiruma K."/>
            <person name="Weinman A."/>
            <person name="Muench P."/>
            <person name="Garrido Oter R."/>
            <person name="Ver Loren van Themaat E."/>
            <person name="Dallerey J.-F."/>
            <person name="Damm U."/>
            <person name="Henrissat B."/>
            <person name="Lespinet O."/>
            <person name="Thon M."/>
            <person name="Kemen E."/>
            <person name="McHardy A.C."/>
            <person name="Schulze-Lefert P."/>
            <person name="O'Connell R.J."/>
        </authorList>
    </citation>
    <scope>NUCLEOTIDE SEQUENCE [LARGE SCALE GENOMIC DNA]</scope>
    <source>
        <strain evidence="12 13">MAFF 238704</strain>
    </source>
</reference>
<dbReference type="InterPro" id="IPR043132">
    <property type="entry name" value="BCAT-like_C"/>
</dbReference>
<dbReference type="GO" id="GO:0022857">
    <property type="term" value="F:transmembrane transporter activity"/>
    <property type="evidence" value="ECO:0007669"/>
    <property type="project" value="InterPro"/>
</dbReference>
<dbReference type="FunFam" id="1.20.1250.20:FF:000064">
    <property type="entry name" value="MFS allantoate transporter"/>
    <property type="match status" value="1"/>
</dbReference>
<dbReference type="Gene3D" id="3.30.470.10">
    <property type="match status" value="1"/>
</dbReference>
<dbReference type="AlphaFoldDB" id="A0A167BVC7"/>
<evidence type="ECO:0000256" key="6">
    <source>
        <dbReference type="ARBA" id="ARBA00022898"/>
    </source>
</evidence>
<feature type="transmembrane region" description="Helical" evidence="10">
    <location>
        <begin position="653"/>
        <end position="672"/>
    </location>
</feature>
<keyword evidence="6" id="KW-0663">Pyridoxal phosphate</keyword>
<sequence length="809" mass="89197">MSHPLPKSQPATSHTSVLNAKNASILVGIRDGVTRDFRLVPRNQAVVSVFDSNFLIGDGIWEGIRAVRGRIQFAKEHINRLFQSAKAMYMDLGLTKGDLLSLLHQTLDANDMGNEPHVHIRLVVSRGLKSTPYQNPHVNIGLPLIVIIPEIKAVDPTAKSRGLRLGTTWVRRGPPDVKDEQWNHISKATDVQACVSANVMGVDEALMLDLRGFVKTCNSVNFFIVRGDEVWAPTKDNQMQGITRQKTIDVCRSHDIKVRELDFALTEVYGADEAFCTGTFPSQIHVTEVDGRKIGDGKRGPLTEAIQKFSTVFEMDPKPVTVDNNSTDQAEVKDAQDGVTQYDETLASTPAQNRRLLMKTDLVVLPCAVISMTLAFLDKASFAAIFGLRQDANLKGQEYSWLGSIFYFGYLAMELPSLWLITKVPIGKFIGTCLVLWGAAICLMSACHNFAGLATIRVLLGIFEAALLPCMLVLNSTWYRREEQPLRTALWHNTFAGVFGGILSYAIGNIKGSLSTWKYIFIIYGAVTILTGFVVLFALPDSPQTAWFFSEEEKRRVIVRLAENQTGVDTKKKFDSRQIIEALKDPKCWCVWACGIGYAIANAGITNFNPLIIAGYGFSQTKTVLMATPQAAVAMVAGAVLTTISLFVQNLRCVFWIVSALIGLAGAVMVHTLDVSLQRDASLAGVYIMGFYNVPWVFMLSLNSSNTAGATKKSFMGVTVAVCYAIGNIIGPQLFLSSQAPRYPLGIGAMMFAFALMAASGLVYYLLCVAENKRRNSKYGVPEDMLQAGLEQEKEDKTDWENKAFRYTY</sequence>
<dbReference type="InterPro" id="IPR011701">
    <property type="entry name" value="MFS"/>
</dbReference>
<dbReference type="SUPFAM" id="SSF56752">
    <property type="entry name" value="D-aminoacid aminotransferase-like PLP-dependent enzymes"/>
    <property type="match status" value="1"/>
</dbReference>
<evidence type="ECO:0000256" key="2">
    <source>
        <dbReference type="ARBA" id="ARBA00004141"/>
    </source>
</evidence>
<dbReference type="Gene3D" id="1.20.1250.20">
    <property type="entry name" value="MFS general substrate transporter like domains"/>
    <property type="match status" value="1"/>
</dbReference>
<feature type="transmembrane region" description="Helical" evidence="10">
    <location>
        <begin position="426"/>
        <end position="446"/>
    </location>
</feature>
<feature type="transmembrane region" description="Helical" evidence="10">
    <location>
        <begin position="714"/>
        <end position="735"/>
    </location>
</feature>
<evidence type="ECO:0000256" key="9">
    <source>
        <dbReference type="ARBA" id="ARBA00037968"/>
    </source>
</evidence>
<keyword evidence="13" id="KW-1185">Reference proteome</keyword>
<keyword evidence="8 10" id="KW-0472">Membrane</keyword>
<feature type="transmembrane region" description="Helical" evidence="10">
    <location>
        <begin position="519"/>
        <end position="539"/>
    </location>
</feature>
<dbReference type="FunFam" id="3.20.10.10:FF:000002">
    <property type="entry name" value="D-alanine aminotransferase"/>
    <property type="match status" value="1"/>
</dbReference>
<dbReference type="SUPFAM" id="SSF103473">
    <property type="entry name" value="MFS general substrate transporter"/>
    <property type="match status" value="1"/>
</dbReference>
<dbReference type="Proteomes" id="UP000076584">
    <property type="component" value="Unassembled WGS sequence"/>
</dbReference>
<evidence type="ECO:0000256" key="8">
    <source>
        <dbReference type="ARBA" id="ARBA00023136"/>
    </source>
</evidence>
<comment type="similarity">
    <text evidence="9">Belongs to the major facilitator superfamily. Allantoate permease family.</text>
</comment>
<dbReference type="InterPro" id="IPR020846">
    <property type="entry name" value="MFS_dom"/>
</dbReference>
<dbReference type="Gene3D" id="3.20.10.10">
    <property type="entry name" value="D-amino Acid Aminotransferase, subunit A, domain 2"/>
    <property type="match status" value="1"/>
</dbReference>
<feature type="transmembrane region" description="Helical" evidence="10">
    <location>
        <begin position="631"/>
        <end position="648"/>
    </location>
</feature>
<feature type="domain" description="Major facilitator superfamily (MFS) profile" evidence="11">
    <location>
        <begin position="359"/>
        <end position="773"/>
    </location>
</feature>
<dbReference type="GO" id="GO:0046394">
    <property type="term" value="P:carboxylic acid biosynthetic process"/>
    <property type="evidence" value="ECO:0007669"/>
    <property type="project" value="UniProtKB-ARBA"/>
</dbReference>
<evidence type="ECO:0000256" key="10">
    <source>
        <dbReference type="SAM" id="Phobius"/>
    </source>
</evidence>
<dbReference type="InterPro" id="IPR001544">
    <property type="entry name" value="Aminotrans_IV"/>
</dbReference>
<dbReference type="InterPro" id="IPR036259">
    <property type="entry name" value="MFS_trans_sf"/>
</dbReference>
<dbReference type="PANTHER" id="PTHR43791:SF97">
    <property type="entry name" value="ALLANTOATE TRANSPORTER, PUTATIVE (AFU_ORTHOLOGUE AFUA_1G14700)-RELATED"/>
    <property type="match status" value="1"/>
</dbReference>
<evidence type="ECO:0000256" key="1">
    <source>
        <dbReference type="ARBA" id="ARBA00001933"/>
    </source>
</evidence>
<comment type="cofactor">
    <cofactor evidence="1">
        <name>pyridoxal 5'-phosphate</name>
        <dbReference type="ChEBI" id="CHEBI:597326"/>
    </cofactor>
</comment>
<keyword evidence="7 10" id="KW-1133">Transmembrane helix</keyword>
<dbReference type="InterPro" id="IPR043131">
    <property type="entry name" value="BCAT-like_N"/>
</dbReference>
<name>A0A167BVC7_COLIC</name>
<evidence type="ECO:0000256" key="3">
    <source>
        <dbReference type="ARBA" id="ARBA00009320"/>
    </source>
</evidence>
<feature type="transmembrane region" description="Helical" evidence="10">
    <location>
        <begin position="362"/>
        <end position="387"/>
    </location>
</feature>
<feature type="transmembrane region" description="Helical" evidence="10">
    <location>
        <begin position="684"/>
        <end position="702"/>
    </location>
</feature>
<comment type="subcellular location">
    <subcellularLocation>
        <location evidence="2">Membrane</location>
        <topology evidence="2">Multi-pass membrane protein</topology>
    </subcellularLocation>
</comment>
<keyword evidence="4" id="KW-0813">Transport</keyword>
<dbReference type="Pfam" id="PF01063">
    <property type="entry name" value="Aminotran_4"/>
    <property type="match status" value="1"/>
</dbReference>
<dbReference type="GO" id="GO:0003824">
    <property type="term" value="F:catalytic activity"/>
    <property type="evidence" value="ECO:0007669"/>
    <property type="project" value="InterPro"/>
</dbReference>
<evidence type="ECO:0000256" key="4">
    <source>
        <dbReference type="ARBA" id="ARBA00022448"/>
    </source>
</evidence>
<feature type="transmembrane region" description="Helical" evidence="10">
    <location>
        <begin position="747"/>
        <end position="767"/>
    </location>
</feature>
<organism evidence="12 13">
    <name type="scientific">Colletotrichum incanum</name>
    <name type="common">Soybean anthracnose fungus</name>
    <dbReference type="NCBI Taxonomy" id="1573173"/>
    <lineage>
        <taxon>Eukaryota</taxon>
        <taxon>Fungi</taxon>
        <taxon>Dikarya</taxon>
        <taxon>Ascomycota</taxon>
        <taxon>Pezizomycotina</taxon>
        <taxon>Sordariomycetes</taxon>
        <taxon>Hypocreomycetidae</taxon>
        <taxon>Glomerellales</taxon>
        <taxon>Glomerellaceae</taxon>
        <taxon>Colletotrichum</taxon>
        <taxon>Colletotrichum spaethianum species complex</taxon>
    </lineage>
</organism>
<dbReference type="PROSITE" id="PS50850">
    <property type="entry name" value="MFS"/>
    <property type="match status" value="1"/>
</dbReference>
<accession>A0A167BVC7</accession>
<evidence type="ECO:0000313" key="13">
    <source>
        <dbReference type="Proteomes" id="UP000076584"/>
    </source>
</evidence>
<dbReference type="EMBL" id="LFIW01001556">
    <property type="protein sequence ID" value="KZL81791.1"/>
    <property type="molecule type" value="Genomic_DNA"/>
</dbReference>
<evidence type="ECO:0000256" key="7">
    <source>
        <dbReference type="ARBA" id="ARBA00022989"/>
    </source>
</evidence>
<dbReference type="InterPro" id="IPR036038">
    <property type="entry name" value="Aminotransferase-like"/>
</dbReference>
<feature type="transmembrane region" description="Helical" evidence="10">
    <location>
        <begin position="490"/>
        <end position="507"/>
    </location>
</feature>
<evidence type="ECO:0000259" key="11">
    <source>
        <dbReference type="PROSITE" id="PS50850"/>
    </source>
</evidence>
<dbReference type="Pfam" id="PF07690">
    <property type="entry name" value="MFS_1"/>
    <property type="match status" value="1"/>
</dbReference>
<dbReference type="GO" id="GO:0016020">
    <property type="term" value="C:membrane"/>
    <property type="evidence" value="ECO:0007669"/>
    <property type="project" value="UniProtKB-SubCell"/>
</dbReference>
<protein>
    <submittedName>
        <fullName evidence="12">Major facilitator superfamily transporter</fullName>
    </submittedName>
</protein>
<proteinExistence type="inferred from homology"/>
<comment type="similarity">
    <text evidence="3">Belongs to the class-IV pyridoxal-phosphate-dependent aminotransferase family.</text>
</comment>
<feature type="transmembrane region" description="Helical" evidence="10">
    <location>
        <begin position="399"/>
        <end position="420"/>
    </location>
</feature>